<dbReference type="Proteomes" id="UP000326336">
    <property type="component" value="Unassembled WGS sequence"/>
</dbReference>
<protein>
    <submittedName>
        <fullName evidence="1">Uncharacterized protein</fullName>
    </submittedName>
</protein>
<sequence length="329" mass="36580">MNDTLTLSEILALYRDPDNIDHELVEPSDDLFSPERIARQLQDGVKKGQLWIATDEEHDMYVLIAGVDADDPRMAQIIPLSTDLRAETDDSLVIEQGSPLGEPMVAWPHIPAYIPVRVLIRPLKEFKPATVDAILADDPSLADPHDRLRRGVDSPKKDDMFVENREYTIAVLLQWRALCDKLPKLHDDDQSPRHSKEELEAYSNALKTVLHMLPGQRLAVSRGMALSPEQQRLMTEAGFPQSPYESHVSSGYLIEAEQPRWREVADILAAANATADPRESLARKAQFELAARVNGHGISAIRGALHKAADEIEAAANQEAHQVTTPAAH</sequence>
<reference evidence="1 2" key="1">
    <citation type="journal article" date="2019" name="Int. J. Syst. Evol. Microbiol.">
        <title>Bifidobacterium jacchi sp. nov., isolated from the faeces of a baby common marmoset (Callithrix jacchus).</title>
        <authorList>
            <person name="Modesto M."/>
            <person name="Watanabe K."/>
            <person name="Arita M."/>
            <person name="Satti M."/>
            <person name="Oki K."/>
            <person name="Sciavilla P."/>
            <person name="Patavino C."/>
            <person name="Camma C."/>
            <person name="Michelini S."/>
            <person name="Sgorbati B."/>
            <person name="Mattarelli P."/>
        </authorList>
    </citation>
    <scope>NUCLEOTIDE SEQUENCE [LARGE SCALE GENOMIC DNA]</scope>
    <source>
        <strain evidence="1 2">MRM 9.3</strain>
    </source>
</reference>
<dbReference type="AlphaFoldDB" id="A0A5N5RJB6"/>
<comment type="caution">
    <text evidence="1">The sequence shown here is derived from an EMBL/GenBank/DDBJ whole genome shotgun (WGS) entry which is preliminary data.</text>
</comment>
<dbReference type="RefSeq" id="WP_151916661.1">
    <property type="nucleotide sequence ID" value="NZ_RQSP01000012.1"/>
</dbReference>
<name>A0A5N5RJB6_9BIFI</name>
<proteinExistence type="predicted"/>
<dbReference type="OrthoDB" id="3230357at2"/>
<accession>A0A5N5RJB6</accession>
<organism evidence="1 2">
    <name type="scientific">Bifidobacterium jacchi</name>
    <dbReference type="NCBI Taxonomy" id="2490545"/>
    <lineage>
        <taxon>Bacteria</taxon>
        <taxon>Bacillati</taxon>
        <taxon>Actinomycetota</taxon>
        <taxon>Actinomycetes</taxon>
        <taxon>Bifidobacteriales</taxon>
        <taxon>Bifidobacteriaceae</taxon>
        <taxon>Bifidobacterium</taxon>
    </lineage>
</organism>
<dbReference type="EMBL" id="RQSP01000012">
    <property type="protein sequence ID" value="KAB5607385.1"/>
    <property type="molecule type" value="Genomic_DNA"/>
</dbReference>
<evidence type="ECO:0000313" key="1">
    <source>
        <dbReference type="EMBL" id="KAB5607385.1"/>
    </source>
</evidence>
<evidence type="ECO:0000313" key="2">
    <source>
        <dbReference type="Proteomes" id="UP000326336"/>
    </source>
</evidence>
<keyword evidence="2" id="KW-1185">Reference proteome</keyword>
<gene>
    <name evidence="1" type="ORF">EHS19_04865</name>
</gene>